<accession>A0A286RA30</accession>
<sequence>MTTFRSLREDLYGYVDQLREALADPALNEFQTGTPSPEAKQAAANVAVALGYCRVFGLDAGEDDGTLPALEAIAAIEALEDRVAELAEAVETLPQRWDDAPVGEEDALCADLLEQRMDLWVAMAALGEAACEAFIDADPLWETLHDKLQGLAEKIEVVDRQMQQREILELLSTLVGTELLNNWRQLLVEPYRSFAPYWLDGTLEEIDEELQKRFEQKSAWLSRLPPRRAGAAAAREQAARRTAEIILATRVLSVAAETSNLVEPLAMLSWRSPDRQYYAATLWPSCHKRGQELKLRVFRTQDNQPATELAGAAVEFAGVQSQLTPNAEMPYKVDDVYEFVKAHSPGTVPLQINGIPWEEEEPDTR</sequence>
<evidence type="ECO:0000313" key="2">
    <source>
        <dbReference type="EMBL" id="ASV72812.1"/>
    </source>
</evidence>
<protein>
    <submittedName>
        <fullName evidence="2">Uncharacterized protein</fullName>
    </submittedName>
</protein>
<dbReference type="RefSeq" id="WP_095413628.1">
    <property type="nucleotide sequence ID" value="NZ_CP018477.1"/>
</dbReference>
<feature type="coiled-coil region" evidence="1">
    <location>
        <begin position="69"/>
        <end position="96"/>
    </location>
</feature>
<organism evidence="2 3">
    <name type="scientific">Thermogutta terrifontis</name>
    <dbReference type="NCBI Taxonomy" id="1331910"/>
    <lineage>
        <taxon>Bacteria</taxon>
        <taxon>Pseudomonadati</taxon>
        <taxon>Planctomycetota</taxon>
        <taxon>Planctomycetia</taxon>
        <taxon>Pirellulales</taxon>
        <taxon>Thermoguttaceae</taxon>
        <taxon>Thermogutta</taxon>
    </lineage>
</organism>
<dbReference type="EMBL" id="CP018477">
    <property type="protein sequence ID" value="ASV72812.1"/>
    <property type="molecule type" value="Genomic_DNA"/>
</dbReference>
<dbReference type="KEGG" id="ttf:THTE_0210"/>
<reference evidence="2 3" key="1">
    <citation type="journal article" name="Front. Microbiol.">
        <title>Sugar Metabolism of the First Thermophilic Planctomycete Thermogutta terrifontis: Comparative Genomic and Transcriptomic Approaches.</title>
        <authorList>
            <person name="Elcheninov A.G."/>
            <person name="Menzel P."/>
            <person name="Gudbergsdottir S.R."/>
            <person name="Slesarev A.I."/>
            <person name="Kadnikov V.V."/>
            <person name="Krogh A."/>
            <person name="Bonch-Osmolovskaya E.A."/>
            <person name="Peng X."/>
            <person name="Kublanov I.V."/>
        </authorList>
    </citation>
    <scope>NUCLEOTIDE SEQUENCE [LARGE SCALE GENOMIC DNA]</scope>
    <source>
        <strain evidence="2 3">R1</strain>
    </source>
</reference>
<gene>
    <name evidence="2" type="ORF">THTE_0210</name>
</gene>
<keyword evidence="3" id="KW-1185">Reference proteome</keyword>
<name>A0A286RA30_9BACT</name>
<proteinExistence type="predicted"/>
<evidence type="ECO:0000256" key="1">
    <source>
        <dbReference type="SAM" id="Coils"/>
    </source>
</evidence>
<dbReference type="Proteomes" id="UP000215086">
    <property type="component" value="Chromosome"/>
</dbReference>
<evidence type="ECO:0000313" key="3">
    <source>
        <dbReference type="Proteomes" id="UP000215086"/>
    </source>
</evidence>
<keyword evidence="1" id="KW-0175">Coiled coil</keyword>
<dbReference type="AlphaFoldDB" id="A0A286RA30"/>